<dbReference type="InterPro" id="IPR015421">
    <property type="entry name" value="PyrdxlP-dep_Trfase_major"/>
</dbReference>
<protein>
    <submittedName>
        <fullName evidence="5">Succinyldiaminopimelate transaminase</fullName>
        <ecNumber evidence="5">2.6.1.17</ecNumber>
    </submittedName>
</protein>
<dbReference type="SUPFAM" id="SSF53383">
    <property type="entry name" value="PLP-dependent transferases"/>
    <property type="match status" value="1"/>
</dbReference>
<dbReference type="PANTHER" id="PTHR42832">
    <property type="entry name" value="AMINO ACID AMINOTRANSFERASE"/>
    <property type="match status" value="1"/>
</dbReference>
<dbReference type="Pfam" id="PF00155">
    <property type="entry name" value="Aminotran_1_2"/>
    <property type="match status" value="1"/>
</dbReference>
<feature type="domain" description="Aminotransferase class I/classII large" evidence="4">
    <location>
        <begin position="39"/>
        <end position="373"/>
    </location>
</feature>
<dbReference type="GO" id="GO:0009016">
    <property type="term" value="F:succinyldiaminopimelate transaminase activity"/>
    <property type="evidence" value="ECO:0007669"/>
    <property type="project" value="UniProtKB-EC"/>
</dbReference>
<evidence type="ECO:0000313" key="6">
    <source>
        <dbReference type="Proteomes" id="UP001596540"/>
    </source>
</evidence>
<evidence type="ECO:0000259" key="4">
    <source>
        <dbReference type="Pfam" id="PF00155"/>
    </source>
</evidence>
<evidence type="ECO:0000256" key="3">
    <source>
        <dbReference type="ARBA" id="ARBA00022679"/>
    </source>
</evidence>
<name>A0ABW2KC08_9ACTN</name>
<dbReference type="PANTHER" id="PTHR42832:SF3">
    <property type="entry name" value="L-GLUTAMINE--4-(METHYLSULFANYL)-2-OXOBUTANOATE AMINOTRANSFERASE"/>
    <property type="match status" value="1"/>
</dbReference>
<accession>A0ABW2KC08</accession>
<dbReference type="InterPro" id="IPR019880">
    <property type="entry name" value="OxyQ"/>
</dbReference>
<proteinExistence type="predicted"/>
<evidence type="ECO:0000256" key="2">
    <source>
        <dbReference type="ARBA" id="ARBA00022576"/>
    </source>
</evidence>
<dbReference type="NCBIfam" id="TIGR03539">
    <property type="entry name" value="DapC_actino"/>
    <property type="match status" value="1"/>
</dbReference>
<sequence length="378" mass="40252">MGLTGSESGRRRVADRLPTFPWDRLAPHKEAAAAHPDGLVDLSVGTPVDPVPEAVRAALAGAADSPGYPATYGTPRLREAIAGWLERRHGVPLDPAAALPTIGSKEMVAWLPTLLGLGPGDVAVHPELAYPTYDIGIRLAGATPVPADGLAALGPRRVRLVWINSPANPTGRVLPAVHLRKVVEWARERGAVVASDECYLDLGWDGVRPTSILHPDVCGGSHEGLLALHSLSKRSNLAGYRAAFVAGDPELVGELLAVRKHAGMIVPAPVQAAMTAALEDDRHADEQKERYRVRRELLRGAFERAGWRITHSEAGLYLWAAHPRHDAWDSVARLADLGILVAPGDFYGADGGGHVRVAFTATDERVAAAAKRLAALEV</sequence>
<dbReference type="Proteomes" id="UP001596540">
    <property type="component" value="Unassembled WGS sequence"/>
</dbReference>
<gene>
    <name evidence="5" type="primary">dapC</name>
    <name evidence="5" type="ORF">ACFQRF_03585</name>
</gene>
<organism evidence="5 6">
    <name type="scientific">Marinactinospora rubrisoli</name>
    <dbReference type="NCBI Taxonomy" id="2715399"/>
    <lineage>
        <taxon>Bacteria</taxon>
        <taxon>Bacillati</taxon>
        <taxon>Actinomycetota</taxon>
        <taxon>Actinomycetes</taxon>
        <taxon>Streptosporangiales</taxon>
        <taxon>Nocardiopsidaceae</taxon>
        <taxon>Marinactinospora</taxon>
    </lineage>
</organism>
<dbReference type="EMBL" id="JBHTBH010000001">
    <property type="protein sequence ID" value="MFC7326815.1"/>
    <property type="molecule type" value="Genomic_DNA"/>
</dbReference>
<comment type="cofactor">
    <cofactor evidence="1">
        <name>pyridoxal 5'-phosphate</name>
        <dbReference type="ChEBI" id="CHEBI:597326"/>
    </cofactor>
</comment>
<dbReference type="EC" id="2.6.1.17" evidence="5"/>
<dbReference type="RefSeq" id="WP_379868727.1">
    <property type="nucleotide sequence ID" value="NZ_JBHTBH010000001.1"/>
</dbReference>
<dbReference type="CDD" id="cd00609">
    <property type="entry name" value="AAT_like"/>
    <property type="match status" value="1"/>
</dbReference>
<reference evidence="6" key="1">
    <citation type="journal article" date="2019" name="Int. J. Syst. Evol. Microbiol.">
        <title>The Global Catalogue of Microorganisms (GCM) 10K type strain sequencing project: providing services to taxonomists for standard genome sequencing and annotation.</title>
        <authorList>
            <consortium name="The Broad Institute Genomics Platform"/>
            <consortium name="The Broad Institute Genome Sequencing Center for Infectious Disease"/>
            <person name="Wu L."/>
            <person name="Ma J."/>
        </authorList>
    </citation>
    <scope>NUCLEOTIDE SEQUENCE [LARGE SCALE GENOMIC DNA]</scope>
    <source>
        <strain evidence="6">CGMCC 4.7382</strain>
    </source>
</reference>
<comment type="caution">
    <text evidence="5">The sequence shown here is derived from an EMBL/GenBank/DDBJ whole genome shotgun (WGS) entry which is preliminary data.</text>
</comment>
<dbReference type="Gene3D" id="3.90.1150.10">
    <property type="entry name" value="Aspartate Aminotransferase, domain 1"/>
    <property type="match status" value="1"/>
</dbReference>
<keyword evidence="3 5" id="KW-0808">Transferase</keyword>
<dbReference type="InterPro" id="IPR004839">
    <property type="entry name" value="Aminotransferase_I/II_large"/>
</dbReference>
<dbReference type="Gene3D" id="3.40.640.10">
    <property type="entry name" value="Type I PLP-dependent aspartate aminotransferase-like (Major domain)"/>
    <property type="match status" value="1"/>
</dbReference>
<evidence type="ECO:0000313" key="5">
    <source>
        <dbReference type="EMBL" id="MFC7326815.1"/>
    </source>
</evidence>
<dbReference type="InterPro" id="IPR015422">
    <property type="entry name" value="PyrdxlP-dep_Trfase_small"/>
</dbReference>
<dbReference type="InterPro" id="IPR050881">
    <property type="entry name" value="LL-DAP_aminotransferase"/>
</dbReference>
<evidence type="ECO:0000256" key="1">
    <source>
        <dbReference type="ARBA" id="ARBA00001933"/>
    </source>
</evidence>
<dbReference type="InterPro" id="IPR015424">
    <property type="entry name" value="PyrdxlP-dep_Trfase"/>
</dbReference>
<keyword evidence="2 5" id="KW-0032">Aminotransferase</keyword>
<keyword evidence="6" id="KW-1185">Reference proteome</keyword>